<dbReference type="Proteomes" id="UP000193498">
    <property type="component" value="Unassembled WGS sequence"/>
</dbReference>
<dbReference type="Gene3D" id="3.30.420.10">
    <property type="entry name" value="Ribonuclease H-like superfamily/Ribonuclease H"/>
    <property type="match status" value="1"/>
</dbReference>
<dbReference type="InterPro" id="IPR013520">
    <property type="entry name" value="Ribonucl_H"/>
</dbReference>
<keyword evidence="2" id="KW-0378">Hydrolase</keyword>
<comment type="caution">
    <text evidence="5">The sequence shown here is derived from an EMBL/GenBank/DDBJ whole genome shotgun (WGS) entry which is preliminary data.</text>
</comment>
<sequence>KLTGITQETIDRSSTFDEVILEFEIWMNQHSLFKKKRAAFITDGPFDIRDFIEKQCDHSHIIRPGYFKKPWIDIRKLFAKFYRCDKRNISGMLSKLDLAFDGREHSGIDDARNIAIIAKRMHEEGCVFSTNCVLQTPPYKRK</sequence>
<protein>
    <recommendedName>
        <fullName evidence="4">Exonuclease domain-containing protein</fullName>
    </recommendedName>
</protein>
<dbReference type="STRING" id="1314790.A0A1Y1Z3Q0"/>
<keyword evidence="1" id="KW-0540">Nuclease</keyword>
<evidence type="ECO:0000313" key="5">
    <source>
        <dbReference type="EMBL" id="ORY04900.1"/>
    </source>
</evidence>
<dbReference type="Pfam" id="PF00929">
    <property type="entry name" value="RNase_T"/>
    <property type="match status" value="1"/>
</dbReference>
<dbReference type="PANTHER" id="PTHR23044">
    <property type="entry name" value="3'-5' EXONUCLEASE ERI1-RELATED"/>
    <property type="match status" value="1"/>
</dbReference>
<name>A0A1Y1Z3Q0_9FUNG</name>
<dbReference type="CDD" id="cd06133">
    <property type="entry name" value="ERI-1_3'hExo_like"/>
    <property type="match status" value="1"/>
</dbReference>
<dbReference type="InterPro" id="IPR047201">
    <property type="entry name" value="ERI-1_3'hExo-like"/>
</dbReference>
<feature type="domain" description="Exonuclease" evidence="4">
    <location>
        <begin position="1"/>
        <end position="117"/>
    </location>
</feature>
<accession>A0A1Y1Z3Q0</accession>
<dbReference type="EMBL" id="MCFE01000030">
    <property type="protein sequence ID" value="ORY04900.1"/>
    <property type="molecule type" value="Genomic_DNA"/>
</dbReference>
<evidence type="ECO:0000256" key="1">
    <source>
        <dbReference type="ARBA" id="ARBA00022722"/>
    </source>
</evidence>
<dbReference type="AlphaFoldDB" id="A0A1Y1Z3Q0"/>
<feature type="non-terminal residue" evidence="5">
    <location>
        <position position="1"/>
    </location>
</feature>
<organism evidence="5 6">
    <name type="scientific">Basidiobolus meristosporus CBS 931.73</name>
    <dbReference type="NCBI Taxonomy" id="1314790"/>
    <lineage>
        <taxon>Eukaryota</taxon>
        <taxon>Fungi</taxon>
        <taxon>Fungi incertae sedis</taxon>
        <taxon>Zoopagomycota</taxon>
        <taxon>Entomophthoromycotina</taxon>
        <taxon>Basidiobolomycetes</taxon>
        <taxon>Basidiobolales</taxon>
        <taxon>Basidiobolaceae</taxon>
        <taxon>Basidiobolus</taxon>
    </lineage>
</organism>
<keyword evidence="6" id="KW-1185">Reference proteome</keyword>
<evidence type="ECO:0000313" key="6">
    <source>
        <dbReference type="Proteomes" id="UP000193498"/>
    </source>
</evidence>
<evidence type="ECO:0000259" key="4">
    <source>
        <dbReference type="Pfam" id="PF00929"/>
    </source>
</evidence>
<keyword evidence="3" id="KW-0269">Exonuclease</keyword>
<evidence type="ECO:0000256" key="2">
    <source>
        <dbReference type="ARBA" id="ARBA00022801"/>
    </source>
</evidence>
<dbReference type="GO" id="GO:0000175">
    <property type="term" value="F:3'-5'-RNA exonuclease activity"/>
    <property type="evidence" value="ECO:0007669"/>
    <property type="project" value="InterPro"/>
</dbReference>
<dbReference type="InParanoid" id="A0A1Y1Z3Q0"/>
<dbReference type="InterPro" id="IPR012337">
    <property type="entry name" value="RNaseH-like_sf"/>
</dbReference>
<proteinExistence type="predicted"/>
<gene>
    <name evidence="5" type="ORF">K493DRAFT_205157</name>
</gene>
<evidence type="ECO:0000256" key="3">
    <source>
        <dbReference type="ARBA" id="ARBA00022839"/>
    </source>
</evidence>
<dbReference type="OrthoDB" id="448399at2759"/>
<dbReference type="InterPro" id="IPR051274">
    <property type="entry name" value="3-5_Exoribonuclease"/>
</dbReference>
<dbReference type="GO" id="GO:0003676">
    <property type="term" value="F:nucleic acid binding"/>
    <property type="evidence" value="ECO:0007669"/>
    <property type="project" value="InterPro"/>
</dbReference>
<reference evidence="5 6" key="1">
    <citation type="submission" date="2016-07" db="EMBL/GenBank/DDBJ databases">
        <title>Pervasive Adenine N6-methylation of Active Genes in Fungi.</title>
        <authorList>
            <consortium name="DOE Joint Genome Institute"/>
            <person name="Mondo S.J."/>
            <person name="Dannebaum R.O."/>
            <person name="Kuo R.C."/>
            <person name="Labutti K."/>
            <person name="Haridas S."/>
            <person name="Kuo A."/>
            <person name="Salamov A."/>
            <person name="Ahrendt S.R."/>
            <person name="Lipzen A."/>
            <person name="Sullivan W."/>
            <person name="Andreopoulos W.B."/>
            <person name="Clum A."/>
            <person name="Lindquist E."/>
            <person name="Daum C."/>
            <person name="Ramamoorthy G.K."/>
            <person name="Gryganskyi A."/>
            <person name="Culley D."/>
            <person name="Magnuson J.K."/>
            <person name="James T.Y."/>
            <person name="O'Malley M.A."/>
            <person name="Stajich J.E."/>
            <person name="Spatafora J.W."/>
            <person name="Visel A."/>
            <person name="Grigoriev I.V."/>
        </authorList>
    </citation>
    <scope>NUCLEOTIDE SEQUENCE [LARGE SCALE GENOMIC DNA]</scope>
    <source>
        <strain evidence="5 6">CBS 931.73</strain>
    </source>
</reference>
<dbReference type="SUPFAM" id="SSF53098">
    <property type="entry name" value="Ribonuclease H-like"/>
    <property type="match status" value="1"/>
</dbReference>
<dbReference type="PANTHER" id="PTHR23044:SF61">
    <property type="entry name" value="3'-5' EXORIBONUCLEASE 1-RELATED"/>
    <property type="match status" value="1"/>
</dbReference>
<dbReference type="InterPro" id="IPR036397">
    <property type="entry name" value="RNaseH_sf"/>
</dbReference>